<dbReference type="InterPro" id="IPR013324">
    <property type="entry name" value="RNA_pol_sigma_r3/r4-like"/>
</dbReference>
<sequence>MMYSWTSIQDELPPSEEEVLAFVSHPDLKDFSYNVMIYDADANVWRESQGRRTSRHVTHWMLLSPPEDVFTQDKGEPITEPRPNRRESDRNKDIVCWLLEGRSPREISEMYDLSIGRVRVIIKRVIKKIAPGMVLSTREMRRIREHLISKIRDEL</sequence>
<keyword evidence="3" id="KW-1185">Reference proteome</keyword>
<reference evidence="2 3" key="1">
    <citation type="journal article" date="2013" name="Genome Announc.">
        <title>Draft genome sequences for three mercury-methylating, sulfate-reducing bacteria.</title>
        <authorList>
            <person name="Brown S.D."/>
            <person name="Hurt R.A.Jr."/>
            <person name="Gilmour C.C."/>
            <person name="Elias D.A."/>
        </authorList>
    </citation>
    <scope>NUCLEOTIDE SEQUENCE [LARGE SCALE GENOMIC DNA]</scope>
    <source>
        <strain evidence="2 3">DSM 2059</strain>
    </source>
</reference>
<dbReference type="SUPFAM" id="SSF88659">
    <property type="entry name" value="Sigma3 and sigma4 domains of RNA polymerase sigma factors"/>
    <property type="match status" value="1"/>
</dbReference>
<dbReference type="InterPro" id="IPR007539">
    <property type="entry name" value="DUF551"/>
</dbReference>
<dbReference type="Pfam" id="PF04448">
    <property type="entry name" value="DUF551"/>
    <property type="match status" value="1"/>
</dbReference>
<feature type="domain" description="DUF551" evidence="1">
    <location>
        <begin position="4"/>
        <end position="66"/>
    </location>
</feature>
<evidence type="ECO:0000313" key="3">
    <source>
        <dbReference type="Proteomes" id="UP000014977"/>
    </source>
</evidence>
<dbReference type="EMBL" id="ATHJ01000071">
    <property type="protein sequence ID" value="EPR41844.1"/>
    <property type="molecule type" value="Genomic_DNA"/>
</dbReference>
<proteinExistence type="predicted"/>
<dbReference type="Proteomes" id="UP000014977">
    <property type="component" value="Unassembled WGS sequence"/>
</dbReference>
<dbReference type="AlphaFoldDB" id="S7V5B1"/>
<organism evidence="2 3">
    <name type="scientific">Desulfococcus multivorans DSM 2059</name>
    <dbReference type="NCBI Taxonomy" id="1121405"/>
    <lineage>
        <taxon>Bacteria</taxon>
        <taxon>Pseudomonadati</taxon>
        <taxon>Thermodesulfobacteriota</taxon>
        <taxon>Desulfobacteria</taxon>
        <taxon>Desulfobacterales</taxon>
        <taxon>Desulfococcaceae</taxon>
        <taxon>Desulfococcus</taxon>
    </lineage>
</organism>
<protein>
    <recommendedName>
        <fullName evidence="1">DUF551 domain-containing protein</fullName>
    </recommendedName>
</protein>
<gene>
    <name evidence="2" type="ORF">dsmv_1843</name>
</gene>
<accession>S7V5B1</accession>
<evidence type="ECO:0000259" key="1">
    <source>
        <dbReference type="Pfam" id="PF04448"/>
    </source>
</evidence>
<comment type="caution">
    <text evidence="2">The sequence shown here is derived from an EMBL/GenBank/DDBJ whole genome shotgun (WGS) entry which is preliminary data.</text>
</comment>
<dbReference type="RefSeq" id="WP_020876225.1">
    <property type="nucleotide sequence ID" value="NZ_ATHJ01000071.1"/>
</dbReference>
<name>S7V5B1_DESML</name>
<evidence type="ECO:0000313" key="2">
    <source>
        <dbReference type="EMBL" id="EPR41844.1"/>
    </source>
</evidence>